<dbReference type="InterPro" id="IPR016047">
    <property type="entry name" value="M23ase_b-sheet_dom"/>
</dbReference>
<dbReference type="RefSeq" id="WP_264848657.1">
    <property type="nucleotide sequence ID" value="NZ_BRXR01000001.1"/>
</dbReference>
<feature type="compositionally biased region" description="Basic and acidic residues" evidence="1">
    <location>
        <begin position="53"/>
        <end position="69"/>
    </location>
</feature>
<accession>A0ABQ5N2D8</accession>
<dbReference type="InterPro" id="IPR011055">
    <property type="entry name" value="Dup_hybrid_motif"/>
</dbReference>
<sequence>MDKKLFSKSSNFFKKEGFYVILFVCLCIVATVAAVTTRNSKAVKKQPVAQEAQQDKTTDVAKLTDESSTEHPGALQVKTSGTAGITVQKDGKNAVQQVSKTVDTSFVKPVVGTLARAYSDTPVWWDTTEKWRPNFGMDIKAEVGKPVVAVMDGKVEEVNNSTQDGMQVIINHQNGLKSVYSNLDSKVSVTKGQQVKKGAQIGKVGKTTVRAAYEKYGDHLHFAVMKGNDYVDPSKYIKY</sequence>
<dbReference type="SUPFAM" id="SSF51261">
    <property type="entry name" value="Duplicated hybrid motif"/>
    <property type="match status" value="1"/>
</dbReference>
<reference evidence="3 4" key="1">
    <citation type="journal article" date="2024" name="Int. J. Syst. Evol. Microbiol.">
        <title>Clostridium omnivorum sp. nov., isolated from anoxic soil under the treatment of reductive soil disinfestation.</title>
        <authorList>
            <person name="Ueki A."/>
            <person name="Tonouchi A."/>
            <person name="Kaku N."/>
            <person name="Honma S."/>
            <person name="Ueki K."/>
        </authorList>
    </citation>
    <scope>NUCLEOTIDE SEQUENCE [LARGE SCALE GENOMIC DNA]</scope>
    <source>
        <strain evidence="3 4">E14</strain>
    </source>
</reference>
<proteinExistence type="predicted"/>
<comment type="caution">
    <text evidence="3">The sequence shown here is derived from an EMBL/GenBank/DDBJ whole genome shotgun (WGS) entry which is preliminary data.</text>
</comment>
<evidence type="ECO:0000313" key="3">
    <source>
        <dbReference type="EMBL" id="GLC29360.1"/>
    </source>
</evidence>
<gene>
    <name evidence="3" type="ORF">bsdE14_07700</name>
</gene>
<keyword evidence="4" id="KW-1185">Reference proteome</keyword>
<evidence type="ECO:0000256" key="1">
    <source>
        <dbReference type="SAM" id="MobiDB-lite"/>
    </source>
</evidence>
<evidence type="ECO:0000313" key="4">
    <source>
        <dbReference type="Proteomes" id="UP001208567"/>
    </source>
</evidence>
<dbReference type="PANTHER" id="PTHR21666">
    <property type="entry name" value="PEPTIDASE-RELATED"/>
    <property type="match status" value="1"/>
</dbReference>
<feature type="domain" description="M23ase beta-sheet core" evidence="2">
    <location>
        <begin position="134"/>
        <end position="233"/>
    </location>
</feature>
<name>A0ABQ5N2D8_9CLOT</name>
<dbReference type="Gene3D" id="2.70.70.10">
    <property type="entry name" value="Glucose Permease (Domain IIA)"/>
    <property type="match status" value="1"/>
</dbReference>
<dbReference type="CDD" id="cd12797">
    <property type="entry name" value="M23_peptidase"/>
    <property type="match status" value="1"/>
</dbReference>
<organism evidence="3 4">
    <name type="scientific">Clostridium omnivorum</name>
    <dbReference type="NCBI Taxonomy" id="1604902"/>
    <lineage>
        <taxon>Bacteria</taxon>
        <taxon>Bacillati</taxon>
        <taxon>Bacillota</taxon>
        <taxon>Clostridia</taxon>
        <taxon>Eubacteriales</taxon>
        <taxon>Clostridiaceae</taxon>
        <taxon>Clostridium</taxon>
    </lineage>
</organism>
<dbReference type="EMBL" id="BRXR01000001">
    <property type="protein sequence ID" value="GLC29360.1"/>
    <property type="molecule type" value="Genomic_DNA"/>
</dbReference>
<dbReference type="PANTHER" id="PTHR21666:SF270">
    <property type="entry name" value="MUREIN HYDROLASE ACTIVATOR ENVC"/>
    <property type="match status" value="1"/>
</dbReference>
<dbReference type="Proteomes" id="UP001208567">
    <property type="component" value="Unassembled WGS sequence"/>
</dbReference>
<dbReference type="InterPro" id="IPR050570">
    <property type="entry name" value="Cell_wall_metabolism_enzyme"/>
</dbReference>
<dbReference type="Pfam" id="PF01551">
    <property type="entry name" value="Peptidase_M23"/>
    <property type="match status" value="1"/>
</dbReference>
<evidence type="ECO:0000259" key="2">
    <source>
        <dbReference type="Pfam" id="PF01551"/>
    </source>
</evidence>
<feature type="region of interest" description="Disordered" evidence="1">
    <location>
        <begin position="45"/>
        <end position="72"/>
    </location>
</feature>
<protein>
    <submittedName>
        <fullName evidence="3">Peptidase</fullName>
    </submittedName>
</protein>